<dbReference type="InterPro" id="IPR024194">
    <property type="entry name" value="Ac/AlaTfrase_AlgI/DltB"/>
</dbReference>
<organism evidence="9">
    <name type="scientific">Desulfatirhabdium butyrativorans</name>
    <dbReference type="NCBI Taxonomy" id="340467"/>
    <lineage>
        <taxon>Bacteria</taxon>
        <taxon>Pseudomonadati</taxon>
        <taxon>Thermodesulfobacteriota</taxon>
        <taxon>Desulfobacteria</taxon>
        <taxon>Desulfobacterales</taxon>
        <taxon>Desulfatirhabdiaceae</taxon>
        <taxon>Desulfatirhabdium</taxon>
    </lineage>
</organism>
<evidence type="ECO:0000256" key="7">
    <source>
        <dbReference type="PIRNR" id="PIRNR016636"/>
    </source>
</evidence>
<evidence type="ECO:0000256" key="3">
    <source>
        <dbReference type="ARBA" id="ARBA00022475"/>
    </source>
</evidence>
<comment type="caution">
    <text evidence="9">The sequence shown here is derived from an EMBL/GenBank/DDBJ whole genome shotgun (WGS) entry which is preliminary data.</text>
</comment>
<dbReference type="GO" id="GO:0016746">
    <property type="term" value="F:acyltransferase activity"/>
    <property type="evidence" value="ECO:0007669"/>
    <property type="project" value="UniProtKB-KW"/>
</dbReference>
<feature type="transmembrane region" description="Helical" evidence="8">
    <location>
        <begin position="304"/>
        <end position="321"/>
    </location>
</feature>
<sequence>MSFSSIIFLFGFLPAALLLHFISPVKMRNAVLLLLSLFFYTWGEVGYAWILGVSILVNYAGALLIDRWRNRLAVTAAVALNIGLLVLFKYLSFLTESLNIVFRWFHVAPITDPGMHLPIGISFYTFKAVSYLIDVYRKEVSANRNLFHVALYLSLFPNVTAGPIDRYKGIAEAIRHRSITLEGFATGVQRFIIGLGKKVLLASTLAGTVDRIYQIPPSELTTVLSWFAAVCYTLQIYFDFSGYTDMAVGLGQMFGFRLMENFDFPYRSASIQEFWRRWHISLSTWFRDYLYIPLGGNRKGEMRTYINLAVVFFLCGLWHGANWTFVIWGLFHGLFLILERAGLAAWLKRTWKPIAHVYAMLVVTIGWVFFRSASLGEATGMLKAMFGAAQGDGVAQPFEFFWDRHIGFVLVCSIAFSMPVSRWLVEGKEAFLKSVPEAYRNLLNGGWEITTLCGLLLVMIASMASVAAGVYQPFIYFKF</sequence>
<feature type="transmembrane region" description="Helical" evidence="8">
    <location>
        <begin position="354"/>
        <end position="373"/>
    </location>
</feature>
<keyword evidence="3 7" id="KW-1003">Cell membrane</keyword>
<feature type="transmembrane region" description="Helical" evidence="8">
    <location>
        <begin position="327"/>
        <end position="347"/>
    </location>
</feature>
<dbReference type="PANTHER" id="PTHR13285:SF18">
    <property type="entry name" value="PROTEIN-CYSTEINE N-PALMITOYLTRANSFERASE RASP"/>
    <property type="match status" value="1"/>
</dbReference>
<protein>
    <submittedName>
        <fullName evidence="9">MBOAT family protein</fullName>
    </submittedName>
</protein>
<keyword evidence="4 8" id="KW-0812">Transmembrane</keyword>
<dbReference type="EMBL" id="DSUH01000141">
    <property type="protein sequence ID" value="HGU32437.1"/>
    <property type="molecule type" value="Genomic_DNA"/>
</dbReference>
<feature type="transmembrane region" description="Helical" evidence="8">
    <location>
        <begin position="46"/>
        <end position="65"/>
    </location>
</feature>
<evidence type="ECO:0000256" key="4">
    <source>
        <dbReference type="ARBA" id="ARBA00022692"/>
    </source>
</evidence>
<feature type="transmembrane region" description="Helical" evidence="8">
    <location>
        <begin position="72"/>
        <end position="95"/>
    </location>
</feature>
<keyword evidence="7" id="KW-0808">Transferase</keyword>
<dbReference type="Pfam" id="PF03062">
    <property type="entry name" value="MBOAT"/>
    <property type="match status" value="1"/>
</dbReference>
<accession>A0A7C4RSF3</accession>
<dbReference type="PIRSF" id="PIRSF500217">
    <property type="entry name" value="AlgI"/>
    <property type="match status" value="1"/>
</dbReference>
<feature type="transmembrane region" description="Helical" evidence="8">
    <location>
        <begin position="115"/>
        <end position="136"/>
    </location>
</feature>
<dbReference type="GO" id="GO:0005886">
    <property type="term" value="C:plasma membrane"/>
    <property type="evidence" value="ECO:0007669"/>
    <property type="project" value="UniProtKB-SubCell"/>
</dbReference>
<proteinExistence type="inferred from homology"/>
<comment type="subcellular location">
    <subcellularLocation>
        <location evidence="1">Cell membrane</location>
        <topology evidence="1">Multi-pass membrane protein</topology>
    </subcellularLocation>
</comment>
<keyword evidence="7" id="KW-0012">Acyltransferase</keyword>
<dbReference type="PANTHER" id="PTHR13285">
    <property type="entry name" value="ACYLTRANSFERASE"/>
    <property type="match status" value="1"/>
</dbReference>
<dbReference type="GO" id="GO:0042121">
    <property type="term" value="P:alginic acid biosynthetic process"/>
    <property type="evidence" value="ECO:0007669"/>
    <property type="project" value="InterPro"/>
</dbReference>
<evidence type="ECO:0000256" key="6">
    <source>
        <dbReference type="ARBA" id="ARBA00023136"/>
    </source>
</evidence>
<evidence type="ECO:0000256" key="5">
    <source>
        <dbReference type="ARBA" id="ARBA00022989"/>
    </source>
</evidence>
<dbReference type="InterPro" id="IPR028362">
    <property type="entry name" value="AlgI"/>
</dbReference>
<reference evidence="9" key="1">
    <citation type="journal article" date="2020" name="mSystems">
        <title>Genome- and Community-Level Interaction Insights into Carbon Utilization and Element Cycling Functions of Hydrothermarchaeota in Hydrothermal Sediment.</title>
        <authorList>
            <person name="Zhou Z."/>
            <person name="Liu Y."/>
            <person name="Xu W."/>
            <person name="Pan J."/>
            <person name="Luo Z.H."/>
            <person name="Li M."/>
        </authorList>
    </citation>
    <scope>NUCLEOTIDE SEQUENCE [LARGE SCALE GENOMIC DNA]</scope>
    <source>
        <strain evidence="9">SpSt-477</strain>
    </source>
</reference>
<keyword evidence="5 8" id="KW-1133">Transmembrane helix</keyword>
<dbReference type="InterPro" id="IPR004299">
    <property type="entry name" value="MBOAT_fam"/>
</dbReference>
<evidence type="ECO:0000256" key="1">
    <source>
        <dbReference type="ARBA" id="ARBA00004651"/>
    </source>
</evidence>
<feature type="transmembrane region" description="Helical" evidence="8">
    <location>
        <begin position="446"/>
        <end position="471"/>
    </location>
</feature>
<dbReference type="AlphaFoldDB" id="A0A7C4RSF3"/>
<evidence type="ECO:0000256" key="8">
    <source>
        <dbReference type="SAM" id="Phobius"/>
    </source>
</evidence>
<comment type="similarity">
    <text evidence="2 7">Belongs to the membrane-bound acyltransferase family.</text>
</comment>
<evidence type="ECO:0000313" key="9">
    <source>
        <dbReference type="EMBL" id="HGU32437.1"/>
    </source>
</evidence>
<name>A0A7C4RSF3_9BACT</name>
<evidence type="ECO:0000256" key="2">
    <source>
        <dbReference type="ARBA" id="ARBA00010323"/>
    </source>
</evidence>
<feature type="transmembrane region" description="Helical" evidence="8">
    <location>
        <begin position="406"/>
        <end position="425"/>
    </location>
</feature>
<keyword evidence="6 7" id="KW-0472">Membrane</keyword>
<dbReference type="InterPro" id="IPR051085">
    <property type="entry name" value="MB_O-acyltransferase"/>
</dbReference>
<dbReference type="PIRSF" id="PIRSF016636">
    <property type="entry name" value="AlgI_DltB"/>
    <property type="match status" value="1"/>
</dbReference>
<gene>
    <name evidence="9" type="ORF">ENS29_06230</name>
</gene>